<protein>
    <submittedName>
        <fullName evidence="3">DNA-binding protein</fullName>
    </submittedName>
</protein>
<evidence type="ECO:0000313" key="4">
    <source>
        <dbReference type="Proteomes" id="UP000648722"/>
    </source>
</evidence>
<dbReference type="PANTHER" id="PTHR43236">
    <property type="entry name" value="ANTITOXIN HIGA1"/>
    <property type="match status" value="1"/>
</dbReference>
<dbReference type="Gene3D" id="1.10.10.2910">
    <property type="match status" value="1"/>
</dbReference>
<dbReference type="SUPFAM" id="SSF47413">
    <property type="entry name" value="lambda repressor-like DNA-binding domains"/>
    <property type="match status" value="1"/>
</dbReference>
<dbReference type="InterPro" id="IPR052345">
    <property type="entry name" value="Rad_response_metalloprotease"/>
</dbReference>
<name>A0ABQ1XP47_9PROT</name>
<keyword evidence="4" id="KW-1185">Reference proteome</keyword>
<organism evidence="3 4">
    <name type="scientific">Glycocaulis albus</name>
    <dbReference type="NCBI Taxonomy" id="1382801"/>
    <lineage>
        <taxon>Bacteria</taxon>
        <taxon>Pseudomonadati</taxon>
        <taxon>Pseudomonadota</taxon>
        <taxon>Alphaproteobacteria</taxon>
        <taxon>Maricaulales</taxon>
        <taxon>Maricaulaceae</taxon>
        <taxon>Glycocaulis</taxon>
    </lineage>
</organism>
<gene>
    <name evidence="3" type="ORF">GCM10007420_13260</name>
</gene>
<keyword evidence="3" id="KW-0238">DNA-binding</keyword>
<dbReference type="CDD" id="cd00093">
    <property type="entry name" value="HTH_XRE"/>
    <property type="match status" value="1"/>
</dbReference>
<dbReference type="InterPro" id="IPR001387">
    <property type="entry name" value="Cro/C1-type_HTH"/>
</dbReference>
<feature type="domain" description="HTH cro/C1-type" evidence="2">
    <location>
        <begin position="8"/>
        <end position="62"/>
    </location>
</feature>
<dbReference type="InterPro" id="IPR010359">
    <property type="entry name" value="IrrE_HExxH"/>
</dbReference>
<dbReference type="SMART" id="SM00530">
    <property type="entry name" value="HTH_XRE"/>
    <property type="match status" value="1"/>
</dbReference>
<evidence type="ECO:0000256" key="1">
    <source>
        <dbReference type="ARBA" id="ARBA00007227"/>
    </source>
</evidence>
<dbReference type="EMBL" id="BMFS01000005">
    <property type="protein sequence ID" value="GGG98809.1"/>
    <property type="molecule type" value="Genomic_DNA"/>
</dbReference>
<dbReference type="GO" id="GO:0003677">
    <property type="term" value="F:DNA binding"/>
    <property type="evidence" value="ECO:0007669"/>
    <property type="project" value="UniProtKB-KW"/>
</dbReference>
<evidence type="ECO:0000313" key="3">
    <source>
        <dbReference type="EMBL" id="GGG98809.1"/>
    </source>
</evidence>
<comment type="caution">
    <text evidence="3">The sequence shown here is derived from an EMBL/GenBank/DDBJ whole genome shotgun (WGS) entry which is preliminary data.</text>
</comment>
<sequence>MSNRGDLLRLARQRRGLTQIQAAPLLGLRQTVLSRMENGLIEIADDLLQRASTAFKFPRSFFLQNETVLGPPVSVHPMLRGSAKVSAKDVDMLTAELNIRLFNLRSFLANVDYSKSINVPEFDVEMEESPRAVAKKVRLHWQLTRGPVKNLTRLLERAGVIVGVSDFGGAQISGVMFRPPSAPPIMLYNPKHPADRVRFTLAHELGHLVMHRFPTSSMESEANEFASEFMMPSDEMRQIFRGRKLTVQYLAALKKEWRMSMQSLLMSARNVGAVDDNKSRYLFSEFSKRGWRTREPAELDFPNDEPVVLSDIIKIHLNDLGYTFDELLGMTKLYKEEFESLYGRMDGGDLPTMPRLRIIN</sequence>
<comment type="similarity">
    <text evidence="1">Belongs to the short-chain fatty acyl-CoA assimilation regulator (ScfR) family.</text>
</comment>
<dbReference type="Pfam" id="PF01381">
    <property type="entry name" value="HTH_3"/>
    <property type="match status" value="1"/>
</dbReference>
<dbReference type="Gene3D" id="1.10.260.40">
    <property type="entry name" value="lambda repressor-like DNA-binding domains"/>
    <property type="match status" value="1"/>
</dbReference>
<dbReference type="PROSITE" id="PS50943">
    <property type="entry name" value="HTH_CROC1"/>
    <property type="match status" value="1"/>
</dbReference>
<accession>A0ABQ1XP47</accession>
<dbReference type="Pfam" id="PF06114">
    <property type="entry name" value="Peptidase_M78"/>
    <property type="match status" value="1"/>
</dbReference>
<proteinExistence type="inferred from homology"/>
<evidence type="ECO:0000259" key="2">
    <source>
        <dbReference type="PROSITE" id="PS50943"/>
    </source>
</evidence>
<dbReference type="InterPro" id="IPR010982">
    <property type="entry name" value="Lambda_DNA-bd_dom_sf"/>
</dbReference>
<dbReference type="Proteomes" id="UP000648722">
    <property type="component" value="Unassembled WGS sequence"/>
</dbReference>
<dbReference type="PANTHER" id="PTHR43236:SF1">
    <property type="entry name" value="BLL7220 PROTEIN"/>
    <property type="match status" value="1"/>
</dbReference>
<reference evidence="4" key="1">
    <citation type="journal article" date="2019" name="Int. J. Syst. Evol. Microbiol.">
        <title>The Global Catalogue of Microorganisms (GCM) 10K type strain sequencing project: providing services to taxonomists for standard genome sequencing and annotation.</title>
        <authorList>
            <consortium name="The Broad Institute Genomics Platform"/>
            <consortium name="The Broad Institute Genome Sequencing Center for Infectious Disease"/>
            <person name="Wu L."/>
            <person name="Ma J."/>
        </authorList>
    </citation>
    <scope>NUCLEOTIDE SEQUENCE [LARGE SCALE GENOMIC DNA]</scope>
    <source>
        <strain evidence="4">CGMCC 1.12766</strain>
    </source>
</reference>